<dbReference type="InterPro" id="IPR020904">
    <property type="entry name" value="Sc_DH/Rdtase_CS"/>
</dbReference>
<evidence type="ECO:0008006" key="6">
    <source>
        <dbReference type="Google" id="ProtNLM"/>
    </source>
</evidence>
<keyword evidence="5" id="KW-1185">Reference proteome</keyword>
<reference evidence="4 5" key="1">
    <citation type="submission" date="2014-02" db="EMBL/GenBank/DDBJ databases">
        <title>The genome sequence of Colletotrichum nymphaeae SA-01.</title>
        <authorList>
            <person name="Baroncelli R."/>
            <person name="Thon M.R."/>
        </authorList>
    </citation>
    <scope>NUCLEOTIDE SEQUENCE [LARGE SCALE GENOMIC DNA]</scope>
    <source>
        <strain evidence="4 5">SA-01</strain>
    </source>
</reference>
<dbReference type="GO" id="GO:0016491">
    <property type="term" value="F:oxidoreductase activity"/>
    <property type="evidence" value="ECO:0007669"/>
    <property type="project" value="UniProtKB-KW"/>
</dbReference>
<gene>
    <name evidence="4" type="ORF">CNYM01_02918</name>
</gene>
<organism evidence="4 5">
    <name type="scientific">Colletotrichum nymphaeae SA-01</name>
    <dbReference type="NCBI Taxonomy" id="1460502"/>
    <lineage>
        <taxon>Eukaryota</taxon>
        <taxon>Fungi</taxon>
        <taxon>Dikarya</taxon>
        <taxon>Ascomycota</taxon>
        <taxon>Pezizomycotina</taxon>
        <taxon>Sordariomycetes</taxon>
        <taxon>Hypocreomycetidae</taxon>
        <taxon>Glomerellales</taxon>
        <taxon>Glomerellaceae</taxon>
        <taxon>Colletotrichum</taxon>
        <taxon>Colletotrichum acutatum species complex</taxon>
    </lineage>
</organism>
<keyword evidence="3" id="KW-0560">Oxidoreductase</keyword>
<accession>A0A135S289</accession>
<dbReference type="InterPro" id="IPR036291">
    <property type="entry name" value="NAD(P)-bd_dom_sf"/>
</dbReference>
<comment type="caution">
    <text evidence="4">The sequence shown here is derived from an EMBL/GenBank/DDBJ whole genome shotgun (WGS) entry which is preliminary data.</text>
</comment>
<dbReference type="Gene3D" id="3.40.50.720">
    <property type="entry name" value="NAD(P)-binding Rossmann-like Domain"/>
    <property type="match status" value="1"/>
</dbReference>
<evidence type="ECO:0000256" key="3">
    <source>
        <dbReference type="ARBA" id="ARBA00023002"/>
    </source>
</evidence>
<dbReference type="Pfam" id="PF00106">
    <property type="entry name" value="adh_short"/>
    <property type="match status" value="1"/>
</dbReference>
<evidence type="ECO:0000256" key="2">
    <source>
        <dbReference type="ARBA" id="ARBA00022857"/>
    </source>
</evidence>
<protein>
    <recommendedName>
        <fullName evidence="6">Short-chain dehydrogenase</fullName>
    </recommendedName>
</protein>
<proteinExistence type="inferred from homology"/>
<keyword evidence="2" id="KW-0521">NADP</keyword>
<dbReference type="PANTHER" id="PTHR43180:SF33">
    <property type="entry name" value="15-HYDROXYPROSTAGLANDIN DEHYDROGENASE [NAD(+)]-LIKE"/>
    <property type="match status" value="1"/>
</dbReference>
<dbReference type="OrthoDB" id="5371740at2759"/>
<dbReference type="AlphaFoldDB" id="A0A135S289"/>
<evidence type="ECO:0000313" key="4">
    <source>
        <dbReference type="EMBL" id="KXH29867.1"/>
    </source>
</evidence>
<dbReference type="Proteomes" id="UP000070054">
    <property type="component" value="Unassembled WGS sequence"/>
</dbReference>
<evidence type="ECO:0000313" key="5">
    <source>
        <dbReference type="Proteomes" id="UP000070054"/>
    </source>
</evidence>
<dbReference type="InterPro" id="IPR002347">
    <property type="entry name" value="SDR_fam"/>
</dbReference>
<evidence type="ECO:0000256" key="1">
    <source>
        <dbReference type="ARBA" id="ARBA00006484"/>
    </source>
</evidence>
<comment type="similarity">
    <text evidence="1">Belongs to the short-chain dehydrogenases/reductases (SDR) family.</text>
</comment>
<dbReference type="PROSITE" id="PS00061">
    <property type="entry name" value="ADH_SHORT"/>
    <property type="match status" value="1"/>
</dbReference>
<dbReference type="PANTHER" id="PTHR43180">
    <property type="entry name" value="3-OXOACYL-(ACYL-CARRIER-PROTEIN) REDUCTASE (AFU_ORTHOLOGUE AFUA_6G11210)"/>
    <property type="match status" value="1"/>
</dbReference>
<dbReference type="EMBL" id="JEMN01001682">
    <property type="protein sequence ID" value="KXH29867.1"/>
    <property type="molecule type" value="Genomic_DNA"/>
</dbReference>
<dbReference type="SUPFAM" id="SSF51735">
    <property type="entry name" value="NAD(P)-binding Rossmann-fold domains"/>
    <property type="match status" value="1"/>
</dbReference>
<sequence>MSAYTVSDSEFQQLEGKVILVTGGAAGIGRAIVDLAHRHGAKVAFCDVDETRGKQVQKELGNFFQDVHSELGPIDTVISNAAINKIETLDEPGSGADWYLQKPDVSVLNVNMAGTWYVTKCAIGFFRKNPETRSQLVLFGSAASFFDTPPCYTYCASKAAVLGLMRAMRTQLPKMNITVNMIAPWMTDTEMVTDHIRSIWKELPANTPKDVATASLLPAMRPEVNGKSFFVHGGNISDLEDKLDETQPLWLGSDLDKQMREGQRRLIP</sequence>
<dbReference type="PRINTS" id="PR00081">
    <property type="entry name" value="GDHRDH"/>
</dbReference>
<name>A0A135S289_9PEZI</name>